<dbReference type="NCBIfam" id="NF037970">
    <property type="entry name" value="vanZ_1"/>
    <property type="match status" value="1"/>
</dbReference>
<reference evidence="3 4" key="1">
    <citation type="submission" date="2017-04" db="EMBL/GenBank/DDBJ databases">
        <title>Draft genome sequence of Zooshikella ganghwensis VG4 isolated from Red Sea sediments.</title>
        <authorList>
            <person name="Rehman Z."/>
            <person name="Alam I."/>
            <person name="Kamau A."/>
            <person name="Bajic V."/>
            <person name="Leiknes T."/>
        </authorList>
    </citation>
    <scope>NUCLEOTIDE SEQUENCE [LARGE SCALE GENOMIC DNA]</scope>
    <source>
        <strain evidence="3 4">VG4</strain>
    </source>
</reference>
<dbReference type="Proteomes" id="UP000257039">
    <property type="component" value="Unassembled WGS sequence"/>
</dbReference>
<feature type="domain" description="VanZ-like" evidence="2">
    <location>
        <begin position="35"/>
        <end position="115"/>
    </location>
</feature>
<evidence type="ECO:0000259" key="2">
    <source>
        <dbReference type="Pfam" id="PF04892"/>
    </source>
</evidence>
<dbReference type="RefSeq" id="WP_094788448.1">
    <property type="nucleotide sequence ID" value="NZ_NDXW01000001.1"/>
</dbReference>
<organism evidence="3 4">
    <name type="scientific">Zooshikella ganghwensis</name>
    <dbReference type="NCBI Taxonomy" id="202772"/>
    <lineage>
        <taxon>Bacteria</taxon>
        <taxon>Pseudomonadati</taxon>
        <taxon>Pseudomonadota</taxon>
        <taxon>Gammaproteobacteria</taxon>
        <taxon>Oceanospirillales</taxon>
        <taxon>Zooshikellaceae</taxon>
        <taxon>Zooshikella</taxon>
    </lineage>
</organism>
<protein>
    <submittedName>
        <fullName evidence="3">Trypsin</fullName>
    </submittedName>
</protein>
<evidence type="ECO:0000256" key="1">
    <source>
        <dbReference type="SAM" id="Phobius"/>
    </source>
</evidence>
<dbReference type="InterPro" id="IPR006976">
    <property type="entry name" value="VanZ-like"/>
</dbReference>
<evidence type="ECO:0000313" key="4">
    <source>
        <dbReference type="Proteomes" id="UP000257039"/>
    </source>
</evidence>
<dbReference type="PANTHER" id="PTHR28008:SF1">
    <property type="entry name" value="DOMAIN PROTEIN, PUTATIVE (AFU_ORTHOLOGUE AFUA_3G10980)-RELATED"/>
    <property type="match status" value="1"/>
</dbReference>
<keyword evidence="1" id="KW-0472">Membrane</keyword>
<gene>
    <name evidence="3" type="ORF">B9G39_19755</name>
</gene>
<accession>A0A4V1IP00</accession>
<comment type="caution">
    <text evidence="3">The sequence shown here is derived from an EMBL/GenBank/DDBJ whole genome shotgun (WGS) entry which is preliminary data.</text>
</comment>
<dbReference type="AlphaFoldDB" id="A0A4V1IP00"/>
<name>A0A4V1IP00_9GAMM</name>
<keyword evidence="1" id="KW-1133">Transmembrane helix</keyword>
<keyword evidence="4" id="KW-1185">Reference proteome</keyword>
<dbReference type="Pfam" id="PF04892">
    <property type="entry name" value="VanZ"/>
    <property type="match status" value="1"/>
</dbReference>
<proteinExistence type="predicted"/>
<sequence length="126" mass="14435">MLRYFPVIAFFCFICWIIVSADSGEQIIFMKMMAGVPYGDKLGHVFLYGILTWLLNSALNYKSIKLGGRSLLLGAVVVFSFALLEEITQLYFPKRTFDLVDLTADIVGITLFSWVPYTFYRRNLPL</sequence>
<evidence type="ECO:0000313" key="3">
    <source>
        <dbReference type="EMBL" id="RDH45501.1"/>
    </source>
</evidence>
<dbReference type="PANTHER" id="PTHR28008">
    <property type="entry name" value="DOMAIN PROTEIN, PUTATIVE (AFU_ORTHOLOGUE AFUA_3G10980)-RELATED"/>
    <property type="match status" value="1"/>
</dbReference>
<dbReference type="EMBL" id="NDXW01000001">
    <property type="protein sequence ID" value="RDH45501.1"/>
    <property type="molecule type" value="Genomic_DNA"/>
</dbReference>
<feature type="transmembrane region" description="Helical" evidence="1">
    <location>
        <begin position="42"/>
        <end position="59"/>
    </location>
</feature>
<feature type="transmembrane region" description="Helical" evidence="1">
    <location>
        <begin position="104"/>
        <end position="120"/>
    </location>
</feature>
<keyword evidence="1" id="KW-0812">Transmembrane</keyword>
<feature type="transmembrane region" description="Helical" evidence="1">
    <location>
        <begin position="71"/>
        <end position="92"/>
    </location>
</feature>